<dbReference type="PROSITE" id="PS50005">
    <property type="entry name" value="TPR"/>
    <property type="match status" value="1"/>
</dbReference>
<evidence type="ECO:0000313" key="4">
    <source>
        <dbReference type="Proteomes" id="UP000557392"/>
    </source>
</evidence>
<dbReference type="SUPFAM" id="SSF48452">
    <property type="entry name" value="TPR-like"/>
    <property type="match status" value="1"/>
</dbReference>
<evidence type="ECO:0000256" key="1">
    <source>
        <dbReference type="PROSITE-ProRule" id="PRU00339"/>
    </source>
</evidence>
<dbReference type="SMART" id="SM00028">
    <property type="entry name" value="TPR"/>
    <property type="match status" value="3"/>
</dbReference>
<dbReference type="Gene3D" id="3.40.50.2000">
    <property type="entry name" value="Glycogen Phosphorylase B"/>
    <property type="match status" value="1"/>
</dbReference>
<feature type="domain" description="Glycosyl transferase family 1" evidence="2">
    <location>
        <begin position="452"/>
        <end position="605"/>
    </location>
</feature>
<gene>
    <name evidence="3" type="ORF">GGR46_002846</name>
</gene>
<dbReference type="GO" id="GO:0016757">
    <property type="term" value="F:glycosyltransferase activity"/>
    <property type="evidence" value="ECO:0007669"/>
    <property type="project" value="InterPro"/>
</dbReference>
<sequence>MTTDLMMNLPLKLRRSAGIAVTPQVHRMIATGNKARDARDWSEAASAYREALETDPSLGHIWVQLGHALKEQHDLEAAEAAYRMATDAAPAEADPWLHLGHLHKERGNRAAANRSYMRALRQEPANPDALREMGQMLGSGDQVQMRELIATLGAGATPLATEDLATPEARDAERSLRQIDAFLRTLPEQERNIAREQVQALTALIRAAEPQSPLATAPDAAVSPALVFDVSDLISYFRNARLPTGIQRVQIETICSALRLDGSHVRICAFLESRDDWLEIPAASFVAIAELSLNGGDRGAPEWIAALARLHLRLATADPIEMPYGAYLINLGTSWWLQNYFLFVRQAKALRGVRYVPFVHDLIPVMAGEHCVKELTQDFISWAIGAFEHADHFLVNSESTKRDLMRVAALLDHPVAPKDVAVIRLDGDCRKADAEPLPEQRLGRWGLTPGGYVLFVSTIESRKNHLAAFQAWITLLKRYGPTAVPKLVCVGNRGWLNDAVYSRLESHAGLRDQVVMLSGVSDAELERLYRSCLFTLYPSQYEGWGLPVTESLCHGKVPLISDAASLPEAGGNHAVYFPSGNVDALVEALDRLIREKGYRETLEQRIAETFRPRPWSVIAADIAGAARQWAADAAEAPPPAPPLAKLGAWHALERNYATTLWRGMRSAEIFRAGDGWWGPDDWGCWTKPQGGRLEIGTNAPGMAMRLCLRLHGIPGRDLRFVIATGDPARQVEGLLKPSEFKWVTMTLLPDPAGIIRLNIAGNASLDLSEVTAGGDPRVVSVGVAGFFLCATEDGQARLDFLEAMTLGTLDDLAFGRRPATAAREA</sequence>
<dbReference type="SUPFAM" id="SSF53756">
    <property type="entry name" value="UDP-Glycosyltransferase/glycogen phosphorylase"/>
    <property type="match status" value="1"/>
</dbReference>
<dbReference type="InterPro" id="IPR001296">
    <property type="entry name" value="Glyco_trans_1"/>
</dbReference>
<keyword evidence="4" id="KW-1185">Reference proteome</keyword>
<dbReference type="PANTHER" id="PTHR46401">
    <property type="entry name" value="GLYCOSYLTRANSFERASE WBBK-RELATED"/>
    <property type="match status" value="1"/>
</dbReference>
<accession>A0A7W6JTF8</accession>
<dbReference type="EMBL" id="JACIEH010000002">
    <property type="protein sequence ID" value="MBB4099282.1"/>
    <property type="molecule type" value="Genomic_DNA"/>
</dbReference>
<dbReference type="PANTHER" id="PTHR46401:SF8">
    <property type="entry name" value="BLL6006 PROTEIN"/>
    <property type="match status" value="1"/>
</dbReference>
<dbReference type="Pfam" id="PF13181">
    <property type="entry name" value="TPR_8"/>
    <property type="match status" value="1"/>
</dbReference>
<dbReference type="RefSeq" id="WP_246426085.1">
    <property type="nucleotide sequence ID" value="NZ_JACIEH010000002.1"/>
</dbReference>
<organism evidence="3 4">
    <name type="scientific">Sphingomonas kyeonggiensis</name>
    <dbReference type="NCBI Taxonomy" id="1268553"/>
    <lineage>
        <taxon>Bacteria</taxon>
        <taxon>Pseudomonadati</taxon>
        <taxon>Pseudomonadota</taxon>
        <taxon>Alphaproteobacteria</taxon>
        <taxon>Sphingomonadales</taxon>
        <taxon>Sphingomonadaceae</taxon>
        <taxon>Sphingomonas</taxon>
    </lineage>
</organism>
<dbReference type="InterPro" id="IPR019734">
    <property type="entry name" value="TPR_rpt"/>
</dbReference>
<proteinExistence type="predicted"/>
<dbReference type="Proteomes" id="UP000557392">
    <property type="component" value="Unassembled WGS sequence"/>
</dbReference>
<comment type="caution">
    <text evidence="3">The sequence shown here is derived from an EMBL/GenBank/DDBJ whole genome shotgun (WGS) entry which is preliminary data.</text>
</comment>
<protein>
    <submittedName>
        <fullName evidence="3">Glycosyltransferase involved in cell wall biosynthesis</fullName>
    </submittedName>
</protein>
<dbReference type="CDD" id="cd03809">
    <property type="entry name" value="GT4_MtfB-like"/>
    <property type="match status" value="1"/>
</dbReference>
<dbReference type="InterPro" id="IPR011990">
    <property type="entry name" value="TPR-like_helical_dom_sf"/>
</dbReference>
<keyword evidence="1" id="KW-0802">TPR repeat</keyword>
<dbReference type="Pfam" id="PF00534">
    <property type="entry name" value="Glycos_transf_1"/>
    <property type="match status" value="1"/>
</dbReference>
<reference evidence="3 4" key="1">
    <citation type="submission" date="2020-08" db="EMBL/GenBank/DDBJ databases">
        <title>Genomic Encyclopedia of Type Strains, Phase IV (KMG-IV): sequencing the most valuable type-strain genomes for metagenomic binning, comparative biology and taxonomic classification.</title>
        <authorList>
            <person name="Goeker M."/>
        </authorList>
    </citation>
    <scope>NUCLEOTIDE SEQUENCE [LARGE SCALE GENOMIC DNA]</scope>
    <source>
        <strain evidence="3 4">DSM 101806</strain>
    </source>
</reference>
<keyword evidence="3" id="KW-0808">Transferase</keyword>
<evidence type="ECO:0000259" key="2">
    <source>
        <dbReference type="Pfam" id="PF00534"/>
    </source>
</evidence>
<feature type="repeat" description="TPR" evidence="1">
    <location>
        <begin position="93"/>
        <end position="126"/>
    </location>
</feature>
<evidence type="ECO:0000313" key="3">
    <source>
        <dbReference type="EMBL" id="MBB4099282.1"/>
    </source>
</evidence>
<dbReference type="Gene3D" id="1.25.40.10">
    <property type="entry name" value="Tetratricopeptide repeat domain"/>
    <property type="match status" value="1"/>
</dbReference>
<dbReference type="AlphaFoldDB" id="A0A7W6JTF8"/>
<name>A0A7W6JTF8_9SPHN</name>